<dbReference type="AlphaFoldDB" id="A0AA40A049"/>
<organism evidence="1 2">
    <name type="scientific">Lasiosphaeria miniovina</name>
    <dbReference type="NCBI Taxonomy" id="1954250"/>
    <lineage>
        <taxon>Eukaryota</taxon>
        <taxon>Fungi</taxon>
        <taxon>Dikarya</taxon>
        <taxon>Ascomycota</taxon>
        <taxon>Pezizomycotina</taxon>
        <taxon>Sordariomycetes</taxon>
        <taxon>Sordariomycetidae</taxon>
        <taxon>Sordariales</taxon>
        <taxon>Lasiosphaeriaceae</taxon>
        <taxon>Lasiosphaeria</taxon>
    </lineage>
</organism>
<dbReference type="Proteomes" id="UP001172101">
    <property type="component" value="Unassembled WGS sequence"/>
</dbReference>
<name>A0AA40A049_9PEZI</name>
<comment type="caution">
    <text evidence="1">The sequence shown here is derived from an EMBL/GenBank/DDBJ whole genome shotgun (WGS) entry which is preliminary data.</text>
</comment>
<dbReference type="RefSeq" id="XP_060291947.1">
    <property type="nucleotide sequence ID" value="XM_060435242.1"/>
</dbReference>
<reference evidence="1" key="1">
    <citation type="submission" date="2023-06" db="EMBL/GenBank/DDBJ databases">
        <title>Genome-scale phylogeny and comparative genomics of the fungal order Sordariales.</title>
        <authorList>
            <consortium name="Lawrence Berkeley National Laboratory"/>
            <person name="Hensen N."/>
            <person name="Bonometti L."/>
            <person name="Westerberg I."/>
            <person name="Brannstrom I.O."/>
            <person name="Guillou S."/>
            <person name="Cros-Aarteil S."/>
            <person name="Calhoun S."/>
            <person name="Haridas S."/>
            <person name="Kuo A."/>
            <person name="Mondo S."/>
            <person name="Pangilinan J."/>
            <person name="Riley R."/>
            <person name="LaButti K."/>
            <person name="Andreopoulos B."/>
            <person name="Lipzen A."/>
            <person name="Chen C."/>
            <person name="Yanf M."/>
            <person name="Daum C."/>
            <person name="Ng V."/>
            <person name="Clum A."/>
            <person name="Steindorff A."/>
            <person name="Ohm R."/>
            <person name="Martin F."/>
            <person name="Silar P."/>
            <person name="Natvig D."/>
            <person name="Lalanne C."/>
            <person name="Gautier V."/>
            <person name="Ament-velasquez S.L."/>
            <person name="Kruys A."/>
            <person name="Hutchinson M.I."/>
            <person name="Powell A.J."/>
            <person name="Barry K."/>
            <person name="Miller A.N."/>
            <person name="Grigoriev I.V."/>
            <person name="Debuchy R."/>
            <person name="Gladieux P."/>
            <person name="Thoren M.H."/>
            <person name="Johannesson H."/>
        </authorList>
    </citation>
    <scope>NUCLEOTIDE SEQUENCE</scope>
    <source>
        <strain evidence="1">SMH2392-1A</strain>
    </source>
</reference>
<protein>
    <submittedName>
        <fullName evidence="1">Uncharacterized protein</fullName>
    </submittedName>
</protein>
<dbReference type="EMBL" id="JAUIRO010000007">
    <property type="protein sequence ID" value="KAK0706853.1"/>
    <property type="molecule type" value="Genomic_DNA"/>
</dbReference>
<sequence length="163" mass="18087">MPWPQQPWLLLLGKIVRHIAEVAGWLLQMLQRLSLVRRDQSRSDPSISPSTDALGIISQSDDALDSPPVPWDDGQLVPVNTTSLQPDRLCRSCKDCVRSCGIETPAGLHSRSYASAMMGSPFTPATRYSYSSFSKALRDRCFVCNTLLRNNKRGMPLAIPKSD</sequence>
<gene>
    <name evidence="1" type="ORF">B0T26DRAFT_476844</name>
</gene>
<evidence type="ECO:0000313" key="2">
    <source>
        <dbReference type="Proteomes" id="UP001172101"/>
    </source>
</evidence>
<keyword evidence="2" id="KW-1185">Reference proteome</keyword>
<proteinExistence type="predicted"/>
<accession>A0AA40A049</accession>
<evidence type="ECO:0000313" key="1">
    <source>
        <dbReference type="EMBL" id="KAK0706853.1"/>
    </source>
</evidence>
<dbReference type="GeneID" id="85318512"/>